<comment type="caution">
    <text evidence="2">The sequence shown here is derived from an EMBL/GenBank/DDBJ whole genome shotgun (WGS) entry which is preliminary data.</text>
</comment>
<organism evidence="2 3">
    <name type="scientific">Grifola frondosa</name>
    <name type="common">Maitake</name>
    <name type="synonym">Polyporus frondosus</name>
    <dbReference type="NCBI Taxonomy" id="5627"/>
    <lineage>
        <taxon>Eukaryota</taxon>
        <taxon>Fungi</taxon>
        <taxon>Dikarya</taxon>
        <taxon>Basidiomycota</taxon>
        <taxon>Agaricomycotina</taxon>
        <taxon>Agaricomycetes</taxon>
        <taxon>Polyporales</taxon>
        <taxon>Grifolaceae</taxon>
        <taxon>Grifola</taxon>
    </lineage>
</organism>
<dbReference type="AlphaFoldDB" id="A0A1C7MJ60"/>
<accession>A0A1C7MJ60</accession>
<dbReference type="EMBL" id="LUGG01000003">
    <property type="protein sequence ID" value="OBZ76902.1"/>
    <property type="molecule type" value="Genomic_DNA"/>
</dbReference>
<evidence type="ECO:0000313" key="2">
    <source>
        <dbReference type="EMBL" id="OBZ76902.1"/>
    </source>
</evidence>
<evidence type="ECO:0000256" key="1">
    <source>
        <dbReference type="SAM" id="MobiDB-lite"/>
    </source>
</evidence>
<feature type="compositionally biased region" description="Basic and acidic residues" evidence="1">
    <location>
        <begin position="87"/>
        <end position="105"/>
    </location>
</feature>
<sequence>MGEAAPSGAGNSRRKHATHLCSDNELVANAACLHPFPDEHLGGSLLVIVGGIDEIAPGLVVRVEQFKAAFLVHGAHADRGPLVADAHGAEADGRDVHTGERESWR</sequence>
<protein>
    <submittedName>
        <fullName evidence="2">Uncharacterized protein</fullName>
    </submittedName>
</protein>
<name>A0A1C7MJ60_GRIFR</name>
<proteinExistence type="predicted"/>
<keyword evidence="3" id="KW-1185">Reference proteome</keyword>
<dbReference type="Proteomes" id="UP000092993">
    <property type="component" value="Unassembled WGS sequence"/>
</dbReference>
<reference evidence="2 3" key="1">
    <citation type="submission" date="2016-03" db="EMBL/GenBank/DDBJ databases">
        <title>Whole genome sequencing of Grifola frondosa 9006-11.</title>
        <authorList>
            <person name="Min B."/>
            <person name="Park H."/>
            <person name="Kim J.-G."/>
            <person name="Cho H."/>
            <person name="Oh Y.-L."/>
            <person name="Kong W.-S."/>
            <person name="Choi I.-G."/>
        </authorList>
    </citation>
    <scope>NUCLEOTIDE SEQUENCE [LARGE SCALE GENOMIC DNA]</scope>
    <source>
        <strain evidence="2 3">9006-11</strain>
    </source>
</reference>
<feature type="region of interest" description="Disordered" evidence="1">
    <location>
        <begin position="86"/>
        <end position="105"/>
    </location>
</feature>
<evidence type="ECO:0000313" key="3">
    <source>
        <dbReference type="Proteomes" id="UP000092993"/>
    </source>
</evidence>
<gene>
    <name evidence="2" type="ORF">A0H81_03191</name>
</gene>